<accession>A0AAV7NV54</accession>
<reference evidence="1" key="1">
    <citation type="journal article" date="2022" name="bioRxiv">
        <title>Sequencing and chromosome-scale assembly of the giantPleurodeles waltlgenome.</title>
        <authorList>
            <person name="Brown T."/>
            <person name="Elewa A."/>
            <person name="Iarovenko S."/>
            <person name="Subramanian E."/>
            <person name="Araus A.J."/>
            <person name="Petzold A."/>
            <person name="Susuki M."/>
            <person name="Suzuki K.-i.T."/>
            <person name="Hayashi T."/>
            <person name="Toyoda A."/>
            <person name="Oliveira C."/>
            <person name="Osipova E."/>
            <person name="Leigh N.D."/>
            <person name="Simon A."/>
            <person name="Yun M.H."/>
        </authorList>
    </citation>
    <scope>NUCLEOTIDE SEQUENCE</scope>
    <source>
        <strain evidence="1">20211129_DDA</strain>
        <tissue evidence="1">Liver</tissue>
    </source>
</reference>
<dbReference type="Proteomes" id="UP001066276">
    <property type="component" value="Chromosome 8"/>
</dbReference>
<evidence type="ECO:0000313" key="1">
    <source>
        <dbReference type="EMBL" id="KAJ1119978.1"/>
    </source>
</evidence>
<comment type="caution">
    <text evidence="1">The sequence shown here is derived from an EMBL/GenBank/DDBJ whole genome shotgun (WGS) entry which is preliminary data.</text>
</comment>
<dbReference type="EMBL" id="JANPWB010000012">
    <property type="protein sequence ID" value="KAJ1119978.1"/>
    <property type="molecule type" value="Genomic_DNA"/>
</dbReference>
<evidence type="ECO:0000313" key="2">
    <source>
        <dbReference type="Proteomes" id="UP001066276"/>
    </source>
</evidence>
<organism evidence="1 2">
    <name type="scientific">Pleurodeles waltl</name>
    <name type="common">Iberian ribbed newt</name>
    <dbReference type="NCBI Taxonomy" id="8319"/>
    <lineage>
        <taxon>Eukaryota</taxon>
        <taxon>Metazoa</taxon>
        <taxon>Chordata</taxon>
        <taxon>Craniata</taxon>
        <taxon>Vertebrata</taxon>
        <taxon>Euteleostomi</taxon>
        <taxon>Amphibia</taxon>
        <taxon>Batrachia</taxon>
        <taxon>Caudata</taxon>
        <taxon>Salamandroidea</taxon>
        <taxon>Salamandridae</taxon>
        <taxon>Pleurodelinae</taxon>
        <taxon>Pleurodeles</taxon>
    </lineage>
</organism>
<protein>
    <recommendedName>
        <fullName evidence="3">Secreted protein</fullName>
    </recommendedName>
</protein>
<dbReference type="AlphaFoldDB" id="A0AAV7NV54"/>
<sequence length="82" mass="8526">MRASAAVAAIAFAVKATERGRVSVAVSVTAAETGRAIGSRKRNLVGATTVTINTDETGYKGQAIGRGLRTSEYEGAKRQGER</sequence>
<name>A0AAV7NV54_PLEWA</name>
<keyword evidence="2" id="KW-1185">Reference proteome</keyword>
<evidence type="ECO:0008006" key="3">
    <source>
        <dbReference type="Google" id="ProtNLM"/>
    </source>
</evidence>
<proteinExistence type="predicted"/>
<gene>
    <name evidence="1" type="ORF">NDU88_008161</name>
</gene>